<evidence type="ECO:0000256" key="6">
    <source>
        <dbReference type="ARBA" id="ARBA00009320"/>
    </source>
</evidence>
<dbReference type="InterPro" id="IPR043132">
    <property type="entry name" value="BCAT-like_C"/>
</dbReference>
<protein>
    <recommendedName>
        <fullName evidence="8">Probable branched-chain-amino-acid aminotransferase</fullName>
        <ecNumber evidence="7">2.6.1.42</ecNumber>
    </recommendedName>
</protein>
<evidence type="ECO:0000256" key="15">
    <source>
        <dbReference type="RuleBase" id="RU004516"/>
    </source>
</evidence>
<comment type="function">
    <text evidence="2">Acts on leucine, isoleucine and valine.</text>
</comment>
<evidence type="ECO:0000256" key="2">
    <source>
        <dbReference type="ARBA" id="ARBA00003109"/>
    </source>
</evidence>
<comment type="catalytic activity">
    <reaction evidence="11">
        <text>L-valine + 2-oxoglutarate = 3-methyl-2-oxobutanoate + L-glutamate</text>
        <dbReference type="Rhea" id="RHEA:24813"/>
        <dbReference type="ChEBI" id="CHEBI:11851"/>
        <dbReference type="ChEBI" id="CHEBI:16810"/>
        <dbReference type="ChEBI" id="CHEBI:29985"/>
        <dbReference type="ChEBI" id="CHEBI:57762"/>
        <dbReference type="EC" id="2.6.1.42"/>
    </reaction>
</comment>
<dbReference type="InterPro" id="IPR001544">
    <property type="entry name" value="Aminotrans_IV"/>
</dbReference>
<organism evidence="16 17">
    <name type="scientific">Pacificibacter maritimus</name>
    <dbReference type="NCBI Taxonomy" id="762213"/>
    <lineage>
        <taxon>Bacteria</taxon>
        <taxon>Pseudomonadati</taxon>
        <taxon>Pseudomonadota</taxon>
        <taxon>Alphaproteobacteria</taxon>
        <taxon>Rhodobacterales</taxon>
        <taxon>Roseobacteraceae</taxon>
        <taxon>Pacificibacter</taxon>
    </lineage>
</organism>
<dbReference type="GO" id="GO:0004084">
    <property type="term" value="F:branched-chain-amino-acid transaminase activity"/>
    <property type="evidence" value="ECO:0007669"/>
    <property type="project" value="UniProtKB-EC"/>
</dbReference>
<evidence type="ECO:0000256" key="8">
    <source>
        <dbReference type="ARBA" id="ARBA00014472"/>
    </source>
</evidence>
<dbReference type="GO" id="GO:0016829">
    <property type="term" value="F:lyase activity"/>
    <property type="evidence" value="ECO:0007669"/>
    <property type="project" value="UniProtKB-KW"/>
</dbReference>
<keyword evidence="17" id="KW-1185">Reference proteome</keyword>
<dbReference type="InterPro" id="IPR043131">
    <property type="entry name" value="BCAT-like_N"/>
</dbReference>
<dbReference type="RefSeq" id="WP_123792516.1">
    <property type="nucleotide sequence ID" value="NZ_RKQK01000002.1"/>
</dbReference>
<comment type="cofactor">
    <cofactor evidence="1 15">
        <name>pyridoxal 5'-phosphate</name>
        <dbReference type="ChEBI" id="CHEBI:597326"/>
    </cofactor>
</comment>
<sequence length="214" mass="23891">MSEYGSEFRVIETLGWSAFGGAARINRHLARMQATCAELGIDFPEEQLRHLVNGVTGFASQRLRLTVDPDGQGALEQFDMPDSSAKWTVSIASQRLDSADPWLRRKTTKRALYLQARSDMPAGVDEVLFLNERDELCEGTISNIFVRRNVRLLTPPVSCGLLPGILRQELLDVGRAEEEVLTVKDLKIAKAIFFGNSLRSLIPAEVIFSDDQRV</sequence>
<evidence type="ECO:0000256" key="3">
    <source>
        <dbReference type="ARBA" id="ARBA00004824"/>
    </source>
</evidence>
<reference evidence="16 17" key="1">
    <citation type="submission" date="2018-11" db="EMBL/GenBank/DDBJ databases">
        <title>Genomic Encyclopedia of Type Strains, Phase IV (KMG-IV): sequencing the most valuable type-strain genomes for metagenomic binning, comparative biology and taxonomic classification.</title>
        <authorList>
            <person name="Goeker M."/>
        </authorList>
    </citation>
    <scope>NUCLEOTIDE SEQUENCE [LARGE SCALE GENOMIC DNA]</scope>
    <source>
        <strain evidence="16 17">DSM 104731</strain>
    </source>
</reference>
<dbReference type="Gene3D" id="3.20.10.10">
    <property type="entry name" value="D-amino Acid Aminotransferase, subunit A, domain 2"/>
    <property type="match status" value="1"/>
</dbReference>
<dbReference type="NCBIfam" id="NF005729">
    <property type="entry name" value="PRK07546.1-3"/>
    <property type="match status" value="1"/>
</dbReference>
<evidence type="ECO:0000256" key="14">
    <source>
        <dbReference type="RuleBase" id="RU004106"/>
    </source>
</evidence>
<accession>A0A3N4U997</accession>
<dbReference type="InterPro" id="IPR036038">
    <property type="entry name" value="Aminotransferase-like"/>
</dbReference>
<evidence type="ECO:0000256" key="4">
    <source>
        <dbReference type="ARBA" id="ARBA00004931"/>
    </source>
</evidence>
<dbReference type="Proteomes" id="UP000269689">
    <property type="component" value="Unassembled WGS sequence"/>
</dbReference>
<dbReference type="GO" id="GO:0009082">
    <property type="term" value="P:branched-chain amino acid biosynthetic process"/>
    <property type="evidence" value="ECO:0007669"/>
    <property type="project" value="UniProtKB-KW"/>
</dbReference>
<evidence type="ECO:0000313" key="16">
    <source>
        <dbReference type="EMBL" id="RPE67042.1"/>
    </source>
</evidence>
<keyword evidence="10" id="KW-0028">Amino-acid biosynthesis</keyword>
<gene>
    <name evidence="16" type="ORF">EDD53_1446</name>
</gene>
<dbReference type="InterPro" id="IPR050571">
    <property type="entry name" value="Class-IV_PLP-Dep_Aminotrnsfr"/>
</dbReference>
<comment type="pathway">
    <text evidence="5">Amino-acid biosynthesis; L-leucine biosynthesis; L-leucine from 3-methyl-2-oxobutanoate: step 4/4.</text>
</comment>
<comment type="pathway">
    <text evidence="4">Amino-acid biosynthesis; L-valine biosynthesis; L-valine from pyruvate: step 4/4.</text>
</comment>
<dbReference type="Pfam" id="PF01063">
    <property type="entry name" value="Aminotran_4"/>
    <property type="match status" value="1"/>
</dbReference>
<comment type="pathway">
    <text evidence="3">Amino-acid biosynthesis; L-isoleucine biosynthesis; L-isoleucine from 2-oxobutanoate: step 4/4.</text>
</comment>
<dbReference type="AlphaFoldDB" id="A0A3N4U997"/>
<evidence type="ECO:0000256" key="9">
    <source>
        <dbReference type="ARBA" id="ARBA00022898"/>
    </source>
</evidence>
<dbReference type="PROSITE" id="PS00770">
    <property type="entry name" value="AA_TRANSFER_CLASS_4"/>
    <property type="match status" value="1"/>
</dbReference>
<keyword evidence="16" id="KW-0456">Lyase</keyword>
<keyword evidence="9 15" id="KW-0663">Pyridoxal phosphate</keyword>
<proteinExistence type="inferred from homology"/>
<evidence type="ECO:0000256" key="12">
    <source>
        <dbReference type="ARBA" id="ARBA00048798"/>
    </source>
</evidence>
<dbReference type="EMBL" id="RKQK01000002">
    <property type="protein sequence ID" value="RPE67042.1"/>
    <property type="molecule type" value="Genomic_DNA"/>
</dbReference>
<dbReference type="PANTHER" id="PTHR42743:SF11">
    <property type="entry name" value="AMINODEOXYCHORISMATE LYASE"/>
    <property type="match status" value="1"/>
</dbReference>
<evidence type="ECO:0000256" key="11">
    <source>
        <dbReference type="ARBA" id="ARBA00048212"/>
    </source>
</evidence>
<evidence type="ECO:0000256" key="10">
    <source>
        <dbReference type="ARBA" id="ARBA00023304"/>
    </source>
</evidence>
<comment type="catalytic activity">
    <reaction evidence="12">
        <text>L-isoleucine + 2-oxoglutarate = (S)-3-methyl-2-oxopentanoate + L-glutamate</text>
        <dbReference type="Rhea" id="RHEA:24801"/>
        <dbReference type="ChEBI" id="CHEBI:16810"/>
        <dbReference type="ChEBI" id="CHEBI:29985"/>
        <dbReference type="ChEBI" id="CHEBI:35146"/>
        <dbReference type="ChEBI" id="CHEBI:58045"/>
        <dbReference type="EC" id="2.6.1.42"/>
    </reaction>
</comment>
<comment type="similarity">
    <text evidence="6 14">Belongs to the class-IV pyridoxal-phosphate-dependent aminotransferase family.</text>
</comment>
<dbReference type="PANTHER" id="PTHR42743">
    <property type="entry name" value="AMINO-ACID AMINOTRANSFERASE"/>
    <property type="match status" value="1"/>
</dbReference>
<name>A0A3N4U997_9RHOB</name>
<dbReference type="SUPFAM" id="SSF56752">
    <property type="entry name" value="D-aminoacid aminotransferase-like PLP-dependent enzymes"/>
    <property type="match status" value="1"/>
</dbReference>
<evidence type="ECO:0000256" key="5">
    <source>
        <dbReference type="ARBA" id="ARBA00005072"/>
    </source>
</evidence>
<evidence type="ECO:0000313" key="17">
    <source>
        <dbReference type="Proteomes" id="UP000269689"/>
    </source>
</evidence>
<comment type="catalytic activity">
    <reaction evidence="13">
        <text>L-leucine + 2-oxoglutarate = 4-methyl-2-oxopentanoate + L-glutamate</text>
        <dbReference type="Rhea" id="RHEA:18321"/>
        <dbReference type="ChEBI" id="CHEBI:16810"/>
        <dbReference type="ChEBI" id="CHEBI:17865"/>
        <dbReference type="ChEBI" id="CHEBI:29985"/>
        <dbReference type="ChEBI" id="CHEBI:57427"/>
        <dbReference type="EC" id="2.6.1.42"/>
    </reaction>
</comment>
<evidence type="ECO:0000256" key="1">
    <source>
        <dbReference type="ARBA" id="ARBA00001933"/>
    </source>
</evidence>
<dbReference type="OrthoDB" id="9809239at2"/>
<keyword evidence="10" id="KW-0100">Branched-chain amino acid biosynthesis</keyword>
<dbReference type="InterPro" id="IPR018300">
    <property type="entry name" value="Aminotrans_IV_CS"/>
</dbReference>
<evidence type="ECO:0000256" key="7">
    <source>
        <dbReference type="ARBA" id="ARBA00013053"/>
    </source>
</evidence>
<evidence type="ECO:0000256" key="13">
    <source>
        <dbReference type="ARBA" id="ARBA00049229"/>
    </source>
</evidence>
<dbReference type="Gene3D" id="3.30.470.10">
    <property type="match status" value="1"/>
</dbReference>
<dbReference type="EC" id="2.6.1.42" evidence="7"/>
<comment type="caution">
    <text evidence="16">The sequence shown here is derived from an EMBL/GenBank/DDBJ whole genome shotgun (WGS) entry which is preliminary data.</text>
</comment>